<dbReference type="EMBL" id="CM042029">
    <property type="protein sequence ID" value="KAI3794412.1"/>
    <property type="molecule type" value="Genomic_DNA"/>
</dbReference>
<evidence type="ECO:0000313" key="1">
    <source>
        <dbReference type="EMBL" id="KAI3794412.1"/>
    </source>
</evidence>
<keyword evidence="2" id="KW-1185">Reference proteome</keyword>
<organism evidence="1 2">
    <name type="scientific">Smallanthus sonchifolius</name>
    <dbReference type="NCBI Taxonomy" id="185202"/>
    <lineage>
        <taxon>Eukaryota</taxon>
        <taxon>Viridiplantae</taxon>
        <taxon>Streptophyta</taxon>
        <taxon>Embryophyta</taxon>
        <taxon>Tracheophyta</taxon>
        <taxon>Spermatophyta</taxon>
        <taxon>Magnoliopsida</taxon>
        <taxon>eudicotyledons</taxon>
        <taxon>Gunneridae</taxon>
        <taxon>Pentapetalae</taxon>
        <taxon>asterids</taxon>
        <taxon>campanulids</taxon>
        <taxon>Asterales</taxon>
        <taxon>Asteraceae</taxon>
        <taxon>Asteroideae</taxon>
        <taxon>Heliantheae alliance</taxon>
        <taxon>Millerieae</taxon>
        <taxon>Smallanthus</taxon>
    </lineage>
</organism>
<gene>
    <name evidence="1" type="ORF">L1987_37043</name>
</gene>
<dbReference type="Proteomes" id="UP001056120">
    <property type="component" value="Linkage Group LG12"/>
</dbReference>
<reference evidence="1 2" key="2">
    <citation type="journal article" date="2022" name="Mol. Ecol. Resour.">
        <title>The genomes of chicory, endive, great burdock and yacon provide insights into Asteraceae paleo-polyploidization history and plant inulin production.</title>
        <authorList>
            <person name="Fan W."/>
            <person name="Wang S."/>
            <person name="Wang H."/>
            <person name="Wang A."/>
            <person name="Jiang F."/>
            <person name="Liu H."/>
            <person name="Zhao H."/>
            <person name="Xu D."/>
            <person name="Zhang Y."/>
        </authorList>
    </citation>
    <scope>NUCLEOTIDE SEQUENCE [LARGE SCALE GENOMIC DNA]</scope>
    <source>
        <strain evidence="2">cv. Yunnan</strain>
        <tissue evidence="1">Leaves</tissue>
    </source>
</reference>
<accession>A0ACB9HHT7</accession>
<evidence type="ECO:0000313" key="2">
    <source>
        <dbReference type="Proteomes" id="UP001056120"/>
    </source>
</evidence>
<name>A0ACB9HHT7_9ASTR</name>
<comment type="caution">
    <text evidence="1">The sequence shown here is derived from an EMBL/GenBank/DDBJ whole genome shotgun (WGS) entry which is preliminary data.</text>
</comment>
<reference evidence="2" key="1">
    <citation type="journal article" date="2022" name="Mol. Ecol. Resour.">
        <title>The genomes of chicory, endive, great burdock and yacon provide insights into Asteraceae palaeo-polyploidization history and plant inulin production.</title>
        <authorList>
            <person name="Fan W."/>
            <person name="Wang S."/>
            <person name="Wang H."/>
            <person name="Wang A."/>
            <person name="Jiang F."/>
            <person name="Liu H."/>
            <person name="Zhao H."/>
            <person name="Xu D."/>
            <person name="Zhang Y."/>
        </authorList>
    </citation>
    <scope>NUCLEOTIDE SEQUENCE [LARGE SCALE GENOMIC DNA]</scope>
    <source>
        <strain evidence="2">cv. Yunnan</strain>
    </source>
</reference>
<proteinExistence type="predicted"/>
<protein>
    <submittedName>
        <fullName evidence="1">Uncharacterized protein</fullName>
    </submittedName>
</protein>
<sequence>MNLTTNSRIWHALQSRLDGKNMKLINKVLQSDSRGNQRCSICSIQETKKSVSPDLQEAMSTFNLNTSQETAVWSCISARECNHQETVNLIWGPPGTGKTKTVGCLLFALWKMKCCTLTCAVTNSAVLEAAARFMSLVTGSLEYDTYGLGDIIVFGNGKRMKTDGFQELSQVFLENRTSILAACLSTSSGWISKAESVIRLLKFPKAEYSLYLHGERKVDDDDDDEEFETRDVFFCGKWKRESLEGKGDEKQRQ</sequence>